<gene>
    <name evidence="2" type="ORF">ADUPG1_006853</name>
</gene>
<sequence length="174" mass="20440">MENELRDKELAARKLKGKIKEKEEEAFLVKEEFATLQEELESKNRKLRKLWTKYEASQAQMKDLQEEFQSEKDILLEEYTILSQQLKLRALIIDSFIPPEITGLIKSRAQWDDDSQQWFIPHLNLVGNAKRAQRPPTGITRFVHESASMYPGEPRYRSDNVVDLEADVDYPDKE</sequence>
<keyword evidence="1" id="KW-0175">Coiled coil</keyword>
<keyword evidence="3" id="KW-1185">Reference proteome</keyword>
<accession>A0ABQ5KMS4</accession>
<reference evidence="2" key="1">
    <citation type="submission" date="2022-03" db="EMBL/GenBank/DDBJ databases">
        <title>Draft genome sequence of Aduncisulcus paluster, a free-living microaerophilic Fornicata.</title>
        <authorList>
            <person name="Yuyama I."/>
            <person name="Kume K."/>
            <person name="Tamura T."/>
            <person name="Inagaki Y."/>
            <person name="Hashimoto T."/>
        </authorList>
    </citation>
    <scope>NUCLEOTIDE SEQUENCE</scope>
    <source>
        <strain evidence="2">NY0171</strain>
    </source>
</reference>
<evidence type="ECO:0000313" key="3">
    <source>
        <dbReference type="Proteomes" id="UP001057375"/>
    </source>
</evidence>
<organism evidence="2 3">
    <name type="scientific">Aduncisulcus paluster</name>
    <dbReference type="NCBI Taxonomy" id="2918883"/>
    <lineage>
        <taxon>Eukaryota</taxon>
        <taxon>Metamonada</taxon>
        <taxon>Carpediemonas-like organisms</taxon>
        <taxon>Aduncisulcus</taxon>
    </lineage>
</organism>
<feature type="coiled-coil region" evidence="1">
    <location>
        <begin position="5"/>
        <end position="74"/>
    </location>
</feature>
<evidence type="ECO:0000313" key="2">
    <source>
        <dbReference type="EMBL" id="GKT32784.1"/>
    </source>
</evidence>
<comment type="caution">
    <text evidence="2">The sequence shown here is derived from an EMBL/GenBank/DDBJ whole genome shotgun (WGS) entry which is preliminary data.</text>
</comment>
<protein>
    <submittedName>
        <fullName evidence="2">Kinesin-like protein like protein</fullName>
    </submittedName>
</protein>
<dbReference type="EMBL" id="BQXS01010053">
    <property type="protein sequence ID" value="GKT32784.1"/>
    <property type="molecule type" value="Genomic_DNA"/>
</dbReference>
<dbReference type="Proteomes" id="UP001057375">
    <property type="component" value="Unassembled WGS sequence"/>
</dbReference>
<proteinExistence type="predicted"/>
<name>A0ABQ5KMS4_9EUKA</name>
<evidence type="ECO:0000256" key="1">
    <source>
        <dbReference type="SAM" id="Coils"/>
    </source>
</evidence>